<keyword evidence="2" id="KW-1133">Transmembrane helix</keyword>
<comment type="caution">
    <text evidence="3">The sequence shown here is derived from an EMBL/GenBank/DDBJ whole genome shotgun (WGS) entry which is preliminary data.</text>
</comment>
<keyword evidence="2" id="KW-0812">Transmembrane</keyword>
<name>A0ABX5AXV7_9MICO</name>
<protein>
    <recommendedName>
        <fullName evidence="5">CopC domain-containing protein</fullName>
    </recommendedName>
</protein>
<feature type="region of interest" description="Disordered" evidence="1">
    <location>
        <begin position="111"/>
        <end position="136"/>
    </location>
</feature>
<evidence type="ECO:0000256" key="2">
    <source>
        <dbReference type="SAM" id="Phobius"/>
    </source>
</evidence>
<sequence>MVAVALGGLILFPTDAARAADATLTVDAPAATQQLWVDLERPGLAAGDVELSYRAAERGADWLPITVRETAFGATAILPAEEGRYEFQALNGAAASALVLTFATGDGTVVSSHREQLPAAPETPGTPGGQSPAASAPSGLAKTGVLISAGIVGGTFALLVGGFLVLSQRRAGSTGAAR</sequence>
<dbReference type="EMBL" id="MPZN01000009">
    <property type="protein sequence ID" value="PPL19741.1"/>
    <property type="molecule type" value="Genomic_DNA"/>
</dbReference>
<accession>A0ABX5AXV7</accession>
<keyword evidence="4" id="KW-1185">Reference proteome</keyword>
<evidence type="ECO:0000313" key="3">
    <source>
        <dbReference type="EMBL" id="PPL19741.1"/>
    </source>
</evidence>
<evidence type="ECO:0000256" key="1">
    <source>
        <dbReference type="SAM" id="MobiDB-lite"/>
    </source>
</evidence>
<proteinExistence type="predicted"/>
<organism evidence="3 4">
    <name type="scientific">Microterricola pindariensis</name>
    <dbReference type="NCBI Taxonomy" id="478010"/>
    <lineage>
        <taxon>Bacteria</taxon>
        <taxon>Bacillati</taxon>
        <taxon>Actinomycetota</taxon>
        <taxon>Actinomycetes</taxon>
        <taxon>Micrococcales</taxon>
        <taxon>Microbacteriaceae</taxon>
        <taxon>Microterricola</taxon>
    </lineage>
</organism>
<reference evidence="3 4" key="1">
    <citation type="journal article" date="2008" name="Int. J. Syst. Evol. Microbiol.">
        <title>Leifsonia pindariensis sp. nov., isolated from the Pindari glacier of the Indian Himalayas, and emended description of the genus Leifsonia.</title>
        <authorList>
            <person name="Reddy G.S."/>
            <person name="Prabagaran S.R."/>
            <person name="Shivaji S."/>
        </authorList>
    </citation>
    <scope>NUCLEOTIDE SEQUENCE [LARGE SCALE GENOMIC DNA]</scope>
    <source>
        <strain evidence="3 4">PON 10</strain>
    </source>
</reference>
<evidence type="ECO:0000313" key="4">
    <source>
        <dbReference type="Proteomes" id="UP000237755"/>
    </source>
</evidence>
<gene>
    <name evidence="3" type="ORF">GY24_04575</name>
</gene>
<keyword evidence="2" id="KW-0472">Membrane</keyword>
<evidence type="ECO:0008006" key="5">
    <source>
        <dbReference type="Google" id="ProtNLM"/>
    </source>
</evidence>
<feature type="transmembrane region" description="Helical" evidence="2">
    <location>
        <begin position="145"/>
        <end position="166"/>
    </location>
</feature>
<dbReference type="Proteomes" id="UP000237755">
    <property type="component" value="Unassembled WGS sequence"/>
</dbReference>